<feature type="compositionally biased region" description="Acidic residues" evidence="1">
    <location>
        <begin position="25"/>
        <end position="35"/>
    </location>
</feature>
<feature type="region of interest" description="Disordered" evidence="1">
    <location>
        <begin position="669"/>
        <end position="693"/>
    </location>
</feature>
<feature type="region of interest" description="Disordered" evidence="1">
    <location>
        <begin position="94"/>
        <end position="133"/>
    </location>
</feature>
<reference evidence="3 4" key="1">
    <citation type="submission" date="2018-02" db="EMBL/GenBank/DDBJ databases">
        <title>Genome sequence of the basidiomycete white-rot fungus Phlebia centrifuga.</title>
        <authorList>
            <person name="Granchi Z."/>
            <person name="Peng M."/>
            <person name="de Vries R.P."/>
            <person name="Hilden K."/>
            <person name="Makela M.R."/>
            <person name="Grigoriev I."/>
            <person name="Riley R."/>
        </authorList>
    </citation>
    <scope>NUCLEOTIDE SEQUENCE [LARGE SCALE GENOMIC DNA]</scope>
    <source>
        <strain evidence="3 4">FBCC195</strain>
    </source>
</reference>
<feature type="compositionally biased region" description="Low complexity" evidence="1">
    <location>
        <begin position="585"/>
        <end position="600"/>
    </location>
</feature>
<dbReference type="Pfam" id="PF09794">
    <property type="entry name" value="Avl9"/>
    <property type="match status" value="2"/>
</dbReference>
<name>A0A2R6NEW3_9APHY</name>
<feature type="region of interest" description="Disordered" evidence="1">
    <location>
        <begin position="569"/>
        <end position="650"/>
    </location>
</feature>
<evidence type="ECO:0000313" key="4">
    <source>
        <dbReference type="Proteomes" id="UP000186601"/>
    </source>
</evidence>
<protein>
    <recommendedName>
        <fullName evidence="2">AVL9/DENND6 domain-containing protein</fullName>
    </recommendedName>
</protein>
<feature type="compositionally biased region" description="Polar residues" evidence="1">
    <location>
        <begin position="603"/>
        <end position="616"/>
    </location>
</feature>
<dbReference type="PANTHER" id="PTHR31017">
    <property type="entry name" value="LATE SECRETORY PATHWAY PROTEIN AVL9-RELATED"/>
    <property type="match status" value="1"/>
</dbReference>
<dbReference type="GO" id="GO:0005737">
    <property type="term" value="C:cytoplasm"/>
    <property type="evidence" value="ECO:0007669"/>
    <property type="project" value="TreeGrafter"/>
</dbReference>
<keyword evidence="4" id="KW-1185">Reference proteome</keyword>
<dbReference type="OrthoDB" id="26278at2759"/>
<feature type="compositionally biased region" description="Polar residues" evidence="1">
    <location>
        <begin position="1"/>
        <end position="17"/>
    </location>
</feature>
<dbReference type="EMBL" id="MLYV02001309">
    <property type="protein sequence ID" value="PSR70819.1"/>
    <property type="molecule type" value="Genomic_DNA"/>
</dbReference>
<sequence>MTTATSPVLESLSTHSSALLHEPVVEIEPESPSEVEFEHSSDGDTASQRSISLSSPPRSPRESAHLDDIELGVPEHSDSLVTPVALVRQGLSNRDSHPYTLDTDFSSEHDGDDRSSFMRRLDDGESPVSSLAPSLHEKDKDNAIGNEEVVDLTEEEVKIRTRDSIRASVASFVSTTSYPPPPIQTPDPRKSIASFASGSSYSKKVRPESMLVTHKGPLVLGIALVDFNHLVGPTIEFSRGDIFDDEEIAKILPFLALPDGAHLIMFFGHPVEKLCTYQYSLVTLVPGLLQNLDDCGSPPLCSRAQGLSKPTELRTSDSKSMMAYIGLPLDLFGKDAFFQPYLPLQQLDMLKETRSWLCGSTNSIVTQQKEVDLLINLETGIFEFRDPKLERSAGLTPADRKWMDDIVKDVNEGWDDSDPSKAASGIQFKGSDDYLRQKFDEYIQGALSCVKYSNFLAKGQNSGVVIADGSGNPDAVQDFNMLWISEFKKTNAYEVWERVTDSMLFDIVEPRERPSVVADIGLRLSEGIQELKLDQQLAPTREAISRTLTAGSTNFFKAVEGVRGRWMQRTASSSPNLSGTEPGTSASSSLVDVSKSDAASLRSGRNSVSLVGSPESSPQPPASVPSGMRPLSLVGSNSPPQPPASDVKSSSWGAGIGSFFSQRATRFSAARQSTLGTPPREASPAPSAGSVRSRVESLAIPTDLGVDELQPRNLDDLYVAGTVPSKAPEVEVGTGLRRLSTSTSGRTSDDLSDTAGTGVAL</sequence>
<proteinExistence type="predicted"/>
<feature type="domain" description="AVL9/DENND6" evidence="2">
    <location>
        <begin position="264"/>
        <end position="450"/>
    </location>
</feature>
<dbReference type="PANTHER" id="PTHR31017:SF1">
    <property type="entry name" value="LATE SECRETORY PATHWAY PROTEIN AVL9 HOMOLOG"/>
    <property type="match status" value="1"/>
</dbReference>
<feature type="compositionally biased region" description="Basic and acidic residues" evidence="1">
    <location>
        <begin position="106"/>
        <end position="123"/>
    </location>
</feature>
<feature type="region of interest" description="Disordered" evidence="1">
    <location>
        <begin position="729"/>
        <end position="761"/>
    </location>
</feature>
<gene>
    <name evidence="3" type="ORF">PHLCEN_2v13260</name>
</gene>
<comment type="caution">
    <text evidence="3">The sequence shown here is derived from an EMBL/GenBank/DDBJ whole genome shotgun (WGS) entry which is preliminary data.</text>
</comment>
<dbReference type="InterPro" id="IPR018307">
    <property type="entry name" value="ABL9/DENND6_dom"/>
</dbReference>
<feature type="region of interest" description="Disordered" evidence="1">
    <location>
        <begin position="1"/>
        <end position="64"/>
    </location>
</feature>
<dbReference type="AlphaFoldDB" id="A0A2R6NEW3"/>
<dbReference type="InterPro" id="IPR051731">
    <property type="entry name" value="DENND11/AVL9_GEFs"/>
</dbReference>
<organism evidence="3 4">
    <name type="scientific">Hermanssonia centrifuga</name>
    <dbReference type="NCBI Taxonomy" id="98765"/>
    <lineage>
        <taxon>Eukaryota</taxon>
        <taxon>Fungi</taxon>
        <taxon>Dikarya</taxon>
        <taxon>Basidiomycota</taxon>
        <taxon>Agaricomycotina</taxon>
        <taxon>Agaricomycetes</taxon>
        <taxon>Polyporales</taxon>
        <taxon>Meruliaceae</taxon>
        <taxon>Hermanssonia</taxon>
    </lineage>
</organism>
<feature type="compositionally biased region" description="Low complexity" evidence="1">
    <location>
        <begin position="733"/>
        <end position="746"/>
    </location>
</feature>
<evidence type="ECO:0000313" key="3">
    <source>
        <dbReference type="EMBL" id="PSR70819.1"/>
    </source>
</evidence>
<feature type="compositionally biased region" description="Low complexity" evidence="1">
    <location>
        <begin position="47"/>
        <end position="56"/>
    </location>
</feature>
<feature type="domain" description="AVL9/DENND6" evidence="2">
    <location>
        <begin position="219"/>
        <end position="263"/>
    </location>
</feature>
<feature type="compositionally biased region" description="Polar residues" evidence="1">
    <location>
        <begin position="569"/>
        <end position="584"/>
    </location>
</feature>
<accession>A0A2R6NEW3</accession>
<evidence type="ECO:0000256" key="1">
    <source>
        <dbReference type="SAM" id="MobiDB-lite"/>
    </source>
</evidence>
<evidence type="ECO:0000259" key="2">
    <source>
        <dbReference type="Pfam" id="PF09794"/>
    </source>
</evidence>
<dbReference type="Proteomes" id="UP000186601">
    <property type="component" value="Unassembled WGS sequence"/>
</dbReference>